<evidence type="ECO:0000313" key="2">
    <source>
        <dbReference type="Proteomes" id="UP000001950"/>
    </source>
</evidence>
<accession>Q4UFL0</accession>
<reference evidence="1 2" key="1">
    <citation type="journal article" date="2005" name="Science">
        <title>Genome of the host-cell transforming parasite Theileria annulata compared with T. parva.</title>
        <authorList>
            <person name="Pain A."/>
            <person name="Renauld H."/>
            <person name="Berriman M."/>
            <person name="Murphy L."/>
            <person name="Yeats C.A."/>
            <person name="Weir W."/>
            <person name="Kerhornou A."/>
            <person name="Aslett M."/>
            <person name="Bishop R."/>
            <person name="Bouchier C."/>
            <person name="Cochet M."/>
            <person name="Coulson R.M.R."/>
            <person name="Cronin A."/>
            <person name="de Villiers E.P."/>
            <person name="Fraser A."/>
            <person name="Fosker N."/>
            <person name="Gardner M."/>
            <person name="Goble A."/>
            <person name="Griffiths-Jones S."/>
            <person name="Harris D.E."/>
            <person name="Katzer F."/>
            <person name="Larke N."/>
            <person name="Lord A."/>
            <person name="Maser P."/>
            <person name="McKellar S."/>
            <person name="Mooney P."/>
            <person name="Morton F."/>
            <person name="Nene V."/>
            <person name="O'Neil S."/>
            <person name="Price C."/>
            <person name="Quail M.A."/>
            <person name="Rabbinowitsch E."/>
            <person name="Rawlings N.D."/>
            <person name="Rutter S."/>
            <person name="Saunders D."/>
            <person name="Seeger K."/>
            <person name="Shah T."/>
            <person name="Squares R."/>
            <person name="Squares S."/>
            <person name="Tivey A."/>
            <person name="Walker A.R."/>
            <person name="Woodward J."/>
            <person name="Dobbelaere D.A.E."/>
            <person name="Langsley G."/>
            <person name="Rajandream M.A."/>
            <person name="McKeever D."/>
            <person name="Shiels B."/>
            <person name="Tait A."/>
            <person name="Barrell B.G."/>
            <person name="Hall N."/>
        </authorList>
    </citation>
    <scope>NUCLEOTIDE SEQUENCE [LARGE SCALE GENOMIC DNA]</scope>
    <source>
        <strain evidence="2">Ankara</strain>
    </source>
</reference>
<name>Q4UFL0_THEAN</name>
<protein>
    <submittedName>
        <fullName evidence="1">Uncharacterized protein</fullName>
    </submittedName>
</protein>
<dbReference type="KEGG" id="tan:TA15615"/>
<dbReference type="AlphaFoldDB" id="Q4UFL0"/>
<dbReference type="EMBL" id="CR940348">
    <property type="protein sequence ID" value="CAI74106.1"/>
    <property type="molecule type" value="Genomic_DNA"/>
</dbReference>
<dbReference type="GeneID" id="3862159"/>
<keyword evidence="2" id="KW-1185">Reference proteome</keyword>
<proteinExistence type="predicted"/>
<organism evidence="1 2">
    <name type="scientific">Theileria annulata</name>
    <dbReference type="NCBI Taxonomy" id="5874"/>
    <lineage>
        <taxon>Eukaryota</taxon>
        <taxon>Sar</taxon>
        <taxon>Alveolata</taxon>
        <taxon>Apicomplexa</taxon>
        <taxon>Aconoidasida</taxon>
        <taxon>Piroplasmida</taxon>
        <taxon>Theileriidae</taxon>
        <taxon>Theileria</taxon>
    </lineage>
</organism>
<dbReference type="InParanoid" id="Q4UFL0"/>
<dbReference type="VEuPathDB" id="PiroplasmaDB:TA15615"/>
<dbReference type="Proteomes" id="UP000001950">
    <property type="component" value="Chromosome 2"/>
</dbReference>
<sequence>MNKRKLDKSNLIKKLKIIKSNNINPTNINNNINNKLSNEFQGALKFIPQQLLVNCYKINIENIIFKNKFINFKITHKNSSIHENINKINKINNFNNLNKNVNNLANKNNFLKNLDNDRLKILLPNTLILKKKFDNSYPILSIDFGNRIGLSFNYFNEIELFNIKFTNYQQTTQEIIKIINYIKYKFIIHQIFILLGFPFIPNLYHTEWDVLGNIIERDVERDIVERDVESDVLGNRKYVYTDLRLLYQILFTLDFGLYLAYYVNTVTGSPVTGSGPTGTPTGKRANNTFSTMGKGANFTAIECTMGKGANSMPMECTSERELTTAMECTTKDIGAVGASTVTDVTENFITKCIYCKLFGNKKCIFGGNCTSEHFTTYQISLFNFPNTVLGQADSNGPKVSSSTTGTIGASTVTPGKRANYTFNTLGKGANFTAMECTPGKGANFMGMECTPGKRDNNCTPGRRANDTFNTMGKGANFMGTECTMGKRANFMGTECTMGKRANFMGTECITSKGDPFRGGRGPDTVTGNKDNKSSINIYKNLMNIKENFIILPNKNNIFNNTRSNNILLYQNIKNKLIKSIQ</sequence>
<gene>
    <name evidence="1" type="ORF">TA15615</name>
</gene>
<evidence type="ECO:0000313" key="1">
    <source>
        <dbReference type="EMBL" id="CAI74106.1"/>
    </source>
</evidence>
<dbReference type="RefSeq" id="XP_951838.1">
    <property type="nucleotide sequence ID" value="XM_946745.1"/>
</dbReference>
<dbReference type="OrthoDB" id="362014at2759"/>